<dbReference type="OrthoDB" id="9806579at2"/>
<accession>A0A0D8HKY5</accession>
<proteinExistence type="inferred from homology"/>
<dbReference type="SUPFAM" id="SSF56322">
    <property type="entry name" value="ADC synthase"/>
    <property type="match status" value="1"/>
</dbReference>
<keyword evidence="8" id="KW-1185">Reference proteome</keyword>
<dbReference type="Proteomes" id="UP000032360">
    <property type="component" value="Unassembled WGS sequence"/>
</dbReference>
<evidence type="ECO:0000256" key="2">
    <source>
        <dbReference type="ARBA" id="ARBA00005297"/>
    </source>
</evidence>
<evidence type="ECO:0000259" key="6">
    <source>
        <dbReference type="Pfam" id="PF00425"/>
    </source>
</evidence>
<dbReference type="EMBL" id="JXYS01000030">
    <property type="protein sequence ID" value="KJF17756.1"/>
    <property type="molecule type" value="Genomic_DNA"/>
</dbReference>
<name>A0A0D8HKY5_9ACTN</name>
<reference evidence="7 8" key="1">
    <citation type="submission" date="2015-01" db="EMBL/GenBank/DDBJ databases">
        <title>Draft genome of the acidophilic iron oxidizer Acidithrix ferrooxidans strain Py-F3.</title>
        <authorList>
            <person name="Poehlein A."/>
            <person name="Eisen S."/>
            <person name="Schloemann M."/>
            <person name="Johnson B.D."/>
            <person name="Daniel R."/>
            <person name="Muehling M."/>
        </authorList>
    </citation>
    <scope>NUCLEOTIDE SEQUENCE [LARGE SCALE GENOMIC DNA]</scope>
    <source>
        <strain evidence="7 8">Py-F3</strain>
    </source>
</reference>
<evidence type="ECO:0000313" key="7">
    <source>
        <dbReference type="EMBL" id="KJF17756.1"/>
    </source>
</evidence>
<dbReference type="Gene3D" id="3.60.120.10">
    <property type="entry name" value="Anthranilate synthase"/>
    <property type="match status" value="1"/>
</dbReference>
<dbReference type="GO" id="GO:0008909">
    <property type="term" value="F:isochorismate synthase activity"/>
    <property type="evidence" value="ECO:0007669"/>
    <property type="project" value="UniProtKB-EC"/>
</dbReference>
<dbReference type="Pfam" id="PF00425">
    <property type="entry name" value="Chorismate_bind"/>
    <property type="match status" value="1"/>
</dbReference>
<dbReference type="PANTHER" id="PTHR42839">
    <property type="entry name" value="ISOCHORISMATE SYNTHASE ENTC"/>
    <property type="match status" value="1"/>
</dbReference>
<comment type="similarity">
    <text evidence="2">Belongs to the isochorismate synthase family.</text>
</comment>
<keyword evidence="4 7" id="KW-0413">Isomerase</keyword>
<dbReference type="NCBIfam" id="TIGR00543">
    <property type="entry name" value="isochor_syn"/>
    <property type="match status" value="1"/>
</dbReference>
<sequence length="427" mass="47006">MQNRKELPSRPIEEEGLIFANSCNLGESLNKDRVMGIFRDEIQNGSAIVFMRPGLMVLASGPYLTTQTLDPKSKIREITSNFKVDRPETASLIDIFGLIPFDPKTQPTYLYVPSFVINITEEQSRLAVIGSDQNDAANKLSALADSLSGKIIKPHEEACSGDCCAPSNLAFTVDDQSWLNQAISAIDRIRNGEFEKIVLSRRTTLNLKKPLNRMRSLSRLIERYPGALSFSYGDLIGATPELLIRREGDFFESHPLAGTASTGNESALLASYKDNHEHRVVTDHITSRLNECTARIDIPTTPSITNFGDICHLGTPIRGLLRDPMNTDSIDLLLKIHPTPAVAGIPQAAAVAFIQEIEDEPRHLYAGAIGYQNLSGDGEWHLTIRTVSIDGLEIEFQAGVGIVNESDPNEELREVQAKLTAMLPIVT</sequence>
<evidence type="ECO:0000256" key="4">
    <source>
        <dbReference type="ARBA" id="ARBA00023235"/>
    </source>
</evidence>
<evidence type="ECO:0000256" key="3">
    <source>
        <dbReference type="ARBA" id="ARBA00012824"/>
    </source>
</evidence>
<evidence type="ECO:0000313" key="8">
    <source>
        <dbReference type="Proteomes" id="UP000032360"/>
    </source>
</evidence>
<dbReference type="RefSeq" id="WP_052605116.1">
    <property type="nucleotide sequence ID" value="NZ_JXYS01000030.1"/>
</dbReference>
<organism evidence="7 8">
    <name type="scientific">Acidithrix ferrooxidans</name>
    <dbReference type="NCBI Taxonomy" id="1280514"/>
    <lineage>
        <taxon>Bacteria</taxon>
        <taxon>Bacillati</taxon>
        <taxon>Actinomycetota</taxon>
        <taxon>Acidimicrobiia</taxon>
        <taxon>Acidimicrobiales</taxon>
        <taxon>Acidimicrobiaceae</taxon>
        <taxon>Acidithrix</taxon>
    </lineage>
</organism>
<dbReference type="EC" id="5.4.4.2" evidence="3"/>
<gene>
    <name evidence="7" type="primary">entC</name>
    <name evidence="7" type="ORF">AXFE_13720</name>
</gene>
<feature type="domain" description="Chorismate-utilising enzyme C-terminal" evidence="6">
    <location>
        <begin position="175"/>
        <end position="418"/>
    </location>
</feature>
<evidence type="ECO:0000256" key="5">
    <source>
        <dbReference type="ARBA" id="ARBA00041564"/>
    </source>
</evidence>
<comment type="caution">
    <text evidence="7">The sequence shown here is derived from an EMBL/GenBank/DDBJ whole genome shotgun (WGS) entry which is preliminary data.</text>
</comment>
<protein>
    <recommendedName>
        <fullName evidence="3">isochorismate synthase</fullName>
        <ecNumber evidence="3">5.4.4.2</ecNumber>
    </recommendedName>
    <alternativeName>
        <fullName evidence="5">Isochorismate mutase</fullName>
    </alternativeName>
</protein>
<dbReference type="PANTHER" id="PTHR42839:SF2">
    <property type="entry name" value="ISOCHORISMATE SYNTHASE ENTC"/>
    <property type="match status" value="1"/>
</dbReference>
<dbReference type="InterPro" id="IPR004561">
    <property type="entry name" value="IsoChor_synthase"/>
</dbReference>
<evidence type="ECO:0000256" key="1">
    <source>
        <dbReference type="ARBA" id="ARBA00000799"/>
    </source>
</evidence>
<dbReference type="AlphaFoldDB" id="A0A0D8HKY5"/>
<dbReference type="InterPro" id="IPR005801">
    <property type="entry name" value="ADC_synthase"/>
</dbReference>
<dbReference type="InterPro" id="IPR015890">
    <property type="entry name" value="Chorismate_C"/>
</dbReference>
<comment type="catalytic activity">
    <reaction evidence="1">
        <text>chorismate = isochorismate</text>
        <dbReference type="Rhea" id="RHEA:18985"/>
        <dbReference type="ChEBI" id="CHEBI:29748"/>
        <dbReference type="ChEBI" id="CHEBI:29780"/>
        <dbReference type="EC" id="5.4.4.2"/>
    </reaction>
</comment>
<dbReference type="STRING" id="1280514.AXFE_13720"/>